<comment type="similarity">
    <text evidence="2 10">Belongs to the purine nucleoside phosphorylase YfiH/LACC1 family.</text>
</comment>
<reference evidence="11 12" key="1">
    <citation type="submission" date="2019-03" db="EMBL/GenBank/DDBJ databases">
        <title>Above-ground endophytic microbial communities from plants in different locations in the United States.</title>
        <authorList>
            <person name="Frank C."/>
        </authorList>
    </citation>
    <scope>NUCLEOTIDE SEQUENCE [LARGE SCALE GENOMIC DNA]</scope>
    <source>
        <strain evidence="11 12">LP_13_YM</strain>
    </source>
</reference>
<dbReference type="Gene3D" id="3.60.140.10">
    <property type="entry name" value="CNF1/YfiH-like putative cysteine hydrolases"/>
    <property type="match status" value="1"/>
</dbReference>
<comment type="catalytic activity">
    <reaction evidence="1">
        <text>inosine + phosphate = alpha-D-ribose 1-phosphate + hypoxanthine</text>
        <dbReference type="Rhea" id="RHEA:27646"/>
        <dbReference type="ChEBI" id="CHEBI:17368"/>
        <dbReference type="ChEBI" id="CHEBI:17596"/>
        <dbReference type="ChEBI" id="CHEBI:43474"/>
        <dbReference type="ChEBI" id="CHEBI:57720"/>
        <dbReference type="EC" id="2.4.2.1"/>
    </reaction>
    <physiologicalReaction direction="left-to-right" evidence="1">
        <dbReference type="Rhea" id="RHEA:27647"/>
    </physiologicalReaction>
</comment>
<dbReference type="EMBL" id="SMCS01000004">
    <property type="protein sequence ID" value="TCV93912.1"/>
    <property type="molecule type" value="Genomic_DNA"/>
</dbReference>
<dbReference type="InterPro" id="IPR011324">
    <property type="entry name" value="Cytotoxic_necrot_fac-like_cat"/>
</dbReference>
<evidence type="ECO:0000313" key="12">
    <source>
        <dbReference type="Proteomes" id="UP000295645"/>
    </source>
</evidence>
<keyword evidence="3" id="KW-0808">Transferase</keyword>
<evidence type="ECO:0000256" key="1">
    <source>
        <dbReference type="ARBA" id="ARBA00000553"/>
    </source>
</evidence>
<evidence type="ECO:0000256" key="8">
    <source>
        <dbReference type="ARBA" id="ARBA00048968"/>
    </source>
</evidence>
<dbReference type="CDD" id="cd16833">
    <property type="entry name" value="YfiH"/>
    <property type="match status" value="1"/>
</dbReference>
<dbReference type="GO" id="GO:0017061">
    <property type="term" value="F:S-methyl-5-thioadenosine phosphorylase activity"/>
    <property type="evidence" value="ECO:0007669"/>
    <property type="project" value="UniProtKB-EC"/>
</dbReference>
<dbReference type="NCBIfam" id="TIGR00726">
    <property type="entry name" value="peptidoglycan editing factor PgeF"/>
    <property type="match status" value="1"/>
</dbReference>
<evidence type="ECO:0000256" key="4">
    <source>
        <dbReference type="ARBA" id="ARBA00022723"/>
    </source>
</evidence>
<dbReference type="Pfam" id="PF02578">
    <property type="entry name" value="Cu-oxidase_4"/>
    <property type="match status" value="1"/>
</dbReference>
<evidence type="ECO:0000256" key="2">
    <source>
        <dbReference type="ARBA" id="ARBA00007353"/>
    </source>
</evidence>
<accession>A0A4R3YNS9</accession>
<comment type="caution">
    <text evidence="11">The sequence shown here is derived from an EMBL/GenBank/DDBJ whole genome shotgun (WGS) entry which is preliminary data.</text>
</comment>
<dbReference type="InterPro" id="IPR003730">
    <property type="entry name" value="Cu_polyphenol_OxRdtase"/>
</dbReference>
<dbReference type="GO" id="GO:0016787">
    <property type="term" value="F:hydrolase activity"/>
    <property type="evidence" value="ECO:0007669"/>
    <property type="project" value="UniProtKB-KW"/>
</dbReference>
<dbReference type="Proteomes" id="UP000295645">
    <property type="component" value="Unassembled WGS sequence"/>
</dbReference>
<comment type="catalytic activity">
    <reaction evidence="8">
        <text>adenosine + phosphate = alpha-D-ribose 1-phosphate + adenine</text>
        <dbReference type="Rhea" id="RHEA:27642"/>
        <dbReference type="ChEBI" id="CHEBI:16335"/>
        <dbReference type="ChEBI" id="CHEBI:16708"/>
        <dbReference type="ChEBI" id="CHEBI:43474"/>
        <dbReference type="ChEBI" id="CHEBI:57720"/>
        <dbReference type="EC" id="2.4.2.1"/>
    </reaction>
    <physiologicalReaction direction="left-to-right" evidence="8">
        <dbReference type="Rhea" id="RHEA:27643"/>
    </physiologicalReaction>
</comment>
<keyword evidence="12" id="KW-1185">Reference proteome</keyword>
<dbReference type="InterPro" id="IPR038371">
    <property type="entry name" value="Cu_polyphenol_OxRdtase_sf"/>
</dbReference>
<evidence type="ECO:0000256" key="6">
    <source>
        <dbReference type="ARBA" id="ARBA00022833"/>
    </source>
</evidence>
<comment type="catalytic activity">
    <reaction evidence="7">
        <text>adenosine + H2O + H(+) = inosine + NH4(+)</text>
        <dbReference type="Rhea" id="RHEA:24408"/>
        <dbReference type="ChEBI" id="CHEBI:15377"/>
        <dbReference type="ChEBI" id="CHEBI:15378"/>
        <dbReference type="ChEBI" id="CHEBI:16335"/>
        <dbReference type="ChEBI" id="CHEBI:17596"/>
        <dbReference type="ChEBI" id="CHEBI:28938"/>
        <dbReference type="EC" id="3.5.4.4"/>
    </reaction>
    <physiologicalReaction direction="left-to-right" evidence="7">
        <dbReference type="Rhea" id="RHEA:24409"/>
    </physiologicalReaction>
</comment>
<evidence type="ECO:0000313" key="11">
    <source>
        <dbReference type="EMBL" id="TCV93912.1"/>
    </source>
</evidence>
<proteinExistence type="inferred from homology"/>
<name>A0A4R3YNS9_9GAMM</name>
<dbReference type="RefSeq" id="WP_132144083.1">
    <property type="nucleotide sequence ID" value="NZ_SMCS01000004.1"/>
</dbReference>
<dbReference type="GO" id="GO:0005507">
    <property type="term" value="F:copper ion binding"/>
    <property type="evidence" value="ECO:0007669"/>
    <property type="project" value="TreeGrafter"/>
</dbReference>
<evidence type="ECO:0000256" key="10">
    <source>
        <dbReference type="RuleBase" id="RU361274"/>
    </source>
</evidence>
<keyword evidence="5" id="KW-0378">Hydrolase</keyword>
<sequence length="256" mass="26835">MSEPWIVPDWPVSAGVRAVVTTRLGPGVSAAPFGRFNLGSRCGDDPHAVATNREALVTALDLPATPLWLRQVHGTAVANVPAGPVEPEADASVATGPGEVLAILTADCLPVLFCSPDGKRIGAAHAGWRGLLAGVLERTVEAMDGEVIAWMGPCIGPASYEVGDEVRDAFVTVDAAASMAFRPTRPGHWLCDLYALARMRLAGAGVAGIYGGGFDTLTDERFYSYRRDAAGSGRFASLIWTDVCKLPPVRAGVHEG</sequence>
<dbReference type="PANTHER" id="PTHR30616">
    <property type="entry name" value="UNCHARACTERIZED PROTEIN YFIH"/>
    <property type="match status" value="1"/>
</dbReference>
<keyword evidence="6" id="KW-0862">Zinc</keyword>
<organism evidence="11 12">
    <name type="scientific">Luteibacter rhizovicinus</name>
    <dbReference type="NCBI Taxonomy" id="242606"/>
    <lineage>
        <taxon>Bacteria</taxon>
        <taxon>Pseudomonadati</taxon>
        <taxon>Pseudomonadota</taxon>
        <taxon>Gammaproteobacteria</taxon>
        <taxon>Lysobacterales</taxon>
        <taxon>Rhodanobacteraceae</taxon>
        <taxon>Luteibacter</taxon>
    </lineage>
</organism>
<gene>
    <name evidence="11" type="ORF">EC912_104107</name>
</gene>
<comment type="catalytic activity">
    <reaction evidence="9">
        <text>S-methyl-5'-thioadenosine + phosphate = 5-(methylsulfanyl)-alpha-D-ribose 1-phosphate + adenine</text>
        <dbReference type="Rhea" id="RHEA:11852"/>
        <dbReference type="ChEBI" id="CHEBI:16708"/>
        <dbReference type="ChEBI" id="CHEBI:17509"/>
        <dbReference type="ChEBI" id="CHEBI:43474"/>
        <dbReference type="ChEBI" id="CHEBI:58533"/>
        <dbReference type="EC" id="2.4.2.28"/>
    </reaction>
    <physiologicalReaction direction="left-to-right" evidence="9">
        <dbReference type="Rhea" id="RHEA:11853"/>
    </physiologicalReaction>
</comment>
<dbReference type="SUPFAM" id="SSF64438">
    <property type="entry name" value="CNF1/YfiH-like putative cysteine hydrolases"/>
    <property type="match status" value="1"/>
</dbReference>
<evidence type="ECO:0000256" key="7">
    <source>
        <dbReference type="ARBA" id="ARBA00047989"/>
    </source>
</evidence>
<dbReference type="OrthoDB" id="4279at2"/>
<evidence type="ECO:0000256" key="5">
    <source>
        <dbReference type="ARBA" id="ARBA00022801"/>
    </source>
</evidence>
<protein>
    <recommendedName>
        <fullName evidence="10">Purine nucleoside phosphorylase</fullName>
    </recommendedName>
</protein>
<dbReference type="AlphaFoldDB" id="A0A4R3YNS9"/>
<evidence type="ECO:0000256" key="9">
    <source>
        <dbReference type="ARBA" id="ARBA00049893"/>
    </source>
</evidence>
<evidence type="ECO:0000256" key="3">
    <source>
        <dbReference type="ARBA" id="ARBA00022679"/>
    </source>
</evidence>
<dbReference type="PANTHER" id="PTHR30616:SF2">
    <property type="entry name" value="PURINE NUCLEOSIDE PHOSPHORYLASE LACC1"/>
    <property type="match status" value="1"/>
</dbReference>
<keyword evidence="4" id="KW-0479">Metal-binding</keyword>